<feature type="region of interest" description="Disordered" evidence="1">
    <location>
        <begin position="52"/>
        <end position="82"/>
    </location>
</feature>
<feature type="region of interest" description="Disordered" evidence="1">
    <location>
        <begin position="318"/>
        <end position="358"/>
    </location>
</feature>
<feature type="compositionally biased region" description="Polar residues" evidence="1">
    <location>
        <begin position="180"/>
        <end position="196"/>
    </location>
</feature>
<feature type="compositionally biased region" description="Basic and acidic residues" evidence="1">
    <location>
        <begin position="67"/>
        <end position="76"/>
    </location>
</feature>
<feature type="region of interest" description="Disordered" evidence="1">
    <location>
        <begin position="371"/>
        <end position="396"/>
    </location>
</feature>
<evidence type="ECO:0000313" key="3">
    <source>
        <dbReference type="Proteomes" id="UP001063166"/>
    </source>
</evidence>
<name>A0A9P3PRL8_LYOSH</name>
<dbReference type="EMBL" id="BRPK01000008">
    <property type="protein sequence ID" value="GLB40309.1"/>
    <property type="molecule type" value="Genomic_DNA"/>
</dbReference>
<reference evidence="2" key="1">
    <citation type="submission" date="2022-07" db="EMBL/GenBank/DDBJ databases">
        <title>The genome of Lyophyllum shimeji provides insight into the initial evolution of ectomycorrhizal fungal genome.</title>
        <authorList>
            <person name="Kobayashi Y."/>
            <person name="Shibata T."/>
            <person name="Hirakawa H."/>
            <person name="Shigenobu S."/>
            <person name="Nishiyama T."/>
            <person name="Yamada A."/>
            <person name="Hasebe M."/>
            <person name="Kawaguchi M."/>
        </authorList>
    </citation>
    <scope>NUCLEOTIDE SEQUENCE</scope>
    <source>
        <strain evidence="2">AT787</strain>
    </source>
</reference>
<proteinExistence type="predicted"/>
<feature type="compositionally biased region" description="Basic and acidic residues" evidence="1">
    <location>
        <begin position="371"/>
        <end position="383"/>
    </location>
</feature>
<dbReference type="AlphaFoldDB" id="A0A9P3PRL8"/>
<evidence type="ECO:0000256" key="1">
    <source>
        <dbReference type="SAM" id="MobiDB-lite"/>
    </source>
</evidence>
<dbReference type="OrthoDB" id="3367070at2759"/>
<keyword evidence="3" id="KW-1185">Reference proteome</keyword>
<gene>
    <name evidence="2" type="ORF">LshimejAT787_0801800</name>
</gene>
<feature type="region of interest" description="Disordered" evidence="1">
    <location>
        <begin position="103"/>
        <end position="196"/>
    </location>
</feature>
<sequence length="429" mass="47096">MALAQQLAELALANSQGLLNDDEYRILRQNLFELHSDSALIPVETPILPVAGAGKKASRPPTVPPDPDVRTDDVHVDSSAPRIAPLRRKTSFAAGVTNLLRRAAGKNPVPSATASHEPPRPRLNPVEPAKRGVIPHLHRKASELFASRGDDKRANAAGTFPRSPPSSSESSHTRHPPDTPSRSPIRTTIPTFPSNSVYTYPQNVFDDRNLHTAKDIRAAMIVTEAEAHRLLDSFTSLESTTSFRVQQQTARRLPSATPEHITSLIGGTEWRNLRPPNPPSPLVSQIDRKTHRHVPSLVDTANDGASVWSGSSSLSRSKSISSLRSKQHPPSPLSPRFPPSSSPLLRKSSISGSSMSRSTGHLPLEVVVESEDPHFSPVDRERPVSSSPHPEVSEVLRRRDEVMARYSARLEYLQAKLKSAELHEKLLRR</sequence>
<evidence type="ECO:0000313" key="2">
    <source>
        <dbReference type="EMBL" id="GLB40309.1"/>
    </source>
</evidence>
<feature type="compositionally biased region" description="Low complexity" evidence="1">
    <location>
        <begin position="342"/>
        <end position="358"/>
    </location>
</feature>
<feature type="region of interest" description="Disordered" evidence="1">
    <location>
        <begin position="266"/>
        <end position="285"/>
    </location>
</feature>
<feature type="compositionally biased region" description="Pro residues" evidence="1">
    <location>
        <begin position="329"/>
        <end position="341"/>
    </location>
</feature>
<protein>
    <submittedName>
        <fullName evidence="2">Uncharacterized protein</fullName>
    </submittedName>
</protein>
<organism evidence="2 3">
    <name type="scientific">Lyophyllum shimeji</name>
    <name type="common">Hon-shimeji</name>
    <name type="synonym">Tricholoma shimeji</name>
    <dbReference type="NCBI Taxonomy" id="47721"/>
    <lineage>
        <taxon>Eukaryota</taxon>
        <taxon>Fungi</taxon>
        <taxon>Dikarya</taxon>
        <taxon>Basidiomycota</taxon>
        <taxon>Agaricomycotina</taxon>
        <taxon>Agaricomycetes</taxon>
        <taxon>Agaricomycetidae</taxon>
        <taxon>Agaricales</taxon>
        <taxon>Tricholomatineae</taxon>
        <taxon>Lyophyllaceae</taxon>
        <taxon>Lyophyllum</taxon>
    </lineage>
</organism>
<comment type="caution">
    <text evidence="2">The sequence shown here is derived from an EMBL/GenBank/DDBJ whole genome shotgun (WGS) entry which is preliminary data.</text>
</comment>
<accession>A0A9P3PRL8</accession>
<dbReference type="Proteomes" id="UP001063166">
    <property type="component" value="Unassembled WGS sequence"/>
</dbReference>